<dbReference type="Gene3D" id="3.90.180.10">
    <property type="entry name" value="Medium-chain alcohol dehydrogenases, catalytic domain"/>
    <property type="match status" value="1"/>
</dbReference>
<evidence type="ECO:0000313" key="4">
    <source>
        <dbReference type="Proteomes" id="UP000824005"/>
    </source>
</evidence>
<feature type="domain" description="Enoyl reductase (ER)" evidence="2">
    <location>
        <begin position="13"/>
        <end position="320"/>
    </location>
</feature>
<dbReference type="InterPro" id="IPR013154">
    <property type="entry name" value="ADH-like_N"/>
</dbReference>
<reference evidence="3" key="2">
    <citation type="submission" date="2021-04" db="EMBL/GenBank/DDBJ databases">
        <authorList>
            <person name="Gilroy R."/>
        </authorList>
    </citation>
    <scope>NUCLEOTIDE SEQUENCE</scope>
    <source>
        <strain evidence="3">ChiGjej1B1-98</strain>
    </source>
</reference>
<dbReference type="SUPFAM" id="SSF50129">
    <property type="entry name" value="GroES-like"/>
    <property type="match status" value="1"/>
</dbReference>
<comment type="caution">
    <text evidence="3">The sequence shown here is derived from an EMBL/GenBank/DDBJ whole genome shotgun (WGS) entry which is preliminary data.</text>
</comment>
<keyword evidence="1" id="KW-0521">NADP</keyword>
<accession>A0A9D1YXW2</accession>
<evidence type="ECO:0000259" key="2">
    <source>
        <dbReference type="SMART" id="SM00829"/>
    </source>
</evidence>
<gene>
    <name evidence="3" type="ORF">H9830_13230</name>
</gene>
<dbReference type="SMART" id="SM00829">
    <property type="entry name" value="PKS_ER"/>
    <property type="match status" value="1"/>
</dbReference>
<dbReference type="InterPro" id="IPR036291">
    <property type="entry name" value="NAD(P)-bd_dom_sf"/>
</dbReference>
<dbReference type="InterPro" id="IPR020843">
    <property type="entry name" value="ER"/>
</dbReference>
<evidence type="ECO:0000313" key="3">
    <source>
        <dbReference type="EMBL" id="HIY67227.1"/>
    </source>
</evidence>
<evidence type="ECO:0000256" key="1">
    <source>
        <dbReference type="ARBA" id="ARBA00022857"/>
    </source>
</evidence>
<dbReference type="EMBL" id="DXDC01000400">
    <property type="protein sequence ID" value="HIY67227.1"/>
    <property type="molecule type" value="Genomic_DNA"/>
</dbReference>
<dbReference type="InterPro" id="IPR013149">
    <property type="entry name" value="ADH-like_C"/>
</dbReference>
<dbReference type="InterPro" id="IPR011032">
    <property type="entry name" value="GroES-like_sf"/>
</dbReference>
<dbReference type="InterPro" id="IPR051603">
    <property type="entry name" value="Zinc-ADH_QOR/CCCR"/>
</dbReference>
<dbReference type="Proteomes" id="UP000824005">
    <property type="component" value="Unassembled WGS sequence"/>
</dbReference>
<sequence>MRAALVVSQNAHEPLEGLKLELDHPEPQPADGHTIVQIKAASLNPHDLWTLRGVGHPAERVPMILGCDGAGVTDDGREVVLHPVIGDAVRGGGDVTLDPGRALLSETVDGTLADRILVPDELLLDKPESMSFTDAASLGIAWGTAYRMLFTRAGVRPGDTVLVQGASGGVSSAAIALARAAGATVFATSRTEEKRQFALQQGAHEVFENGARLPRKVDVVVETIGEATWGHSLRSVRPGGTVVLCGATTGAMPPAELNRVFYQQLSIIGSTACTRDEFARLLEFLERTGIRPSTETLSFEDIPVGMQRLIDGDILGKLVVDFDA</sequence>
<dbReference type="GO" id="GO:0016491">
    <property type="term" value="F:oxidoreductase activity"/>
    <property type="evidence" value="ECO:0007669"/>
    <property type="project" value="InterPro"/>
</dbReference>
<reference evidence="3" key="1">
    <citation type="journal article" date="2021" name="PeerJ">
        <title>Extensive microbial diversity within the chicken gut microbiome revealed by metagenomics and culture.</title>
        <authorList>
            <person name="Gilroy R."/>
            <person name="Ravi A."/>
            <person name="Getino M."/>
            <person name="Pursley I."/>
            <person name="Horton D.L."/>
            <person name="Alikhan N.F."/>
            <person name="Baker D."/>
            <person name="Gharbi K."/>
            <person name="Hall N."/>
            <person name="Watson M."/>
            <person name="Adriaenssens E.M."/>
            <person name="Foster-Nyarko E."/>
            <person name="Jarju S."/>
            <person name="Secka A."/>
            <person name="Antonio M."/>
            <person name="Oren A."/>
            <person name="Chaudhuri R.R."/>
            <person name="La Ragione R."/>
            <person name="Hildebrand F."/>
            <person name="Pallen M.J."/>
        </authorList>
    </citation>
    <scope>NUCLEOTIDE SEQUENCE</scope>
    <source>
        <strain evidence="3">ChiGjej1B1-98</strain>
    </source>
</reference>
<name>A0A9D1YXW2_9MICO</name>
<dbReference type="Pfam" id="PF00107">
    <property type="entry name" value="ADH_zinc_N"/>
    <property type="match status" value="1"/>
</dbReference>
<dbReference type="SUPFAM" id="SSF51735">
    <property type="entry name" value="NAD(P)-binding Rossmann-fold domains"/>
    <property type="match status" value="1"/>
</dbReference>
<dbReference type="PANTHER" id="PTHR44154">
    <property type="entry name" value="QUINONE OXIDOREDUCTASE"/>
    <property type="match status" value="1"/>
</dbReference>
<dbReference type="PANTHER" id="PTHR44154:SF1">
    <property type="entry name" value="QUINONE OXIDOREDUCTASE"/>
    <property type="match status" value="1"/>
</dbReference>
<dbReference type="Gene3D" id="3.40.50.720">
    <property type="entry name" value="NAD(P)-binding Rossmann-like Domain"/>
    <property type="match status" value="1"/>
</dbReference>
<organism evidence="3 4">
    <name type="scientific">Candidatus Agrococcus pullicola</name>
    <dbReference type="NCBI Taxonomy" id="2838429"/>
    <lineage>
        <taxon>Bacteria</taxon>
        <taxon>Bacillati</taxon>
        <taxon>Actinomycetota</taxon>
        <taxon>Actinomycetes</taxon>
        <taxon>Micrococcales</taxon>
        <taxon>Microbacteriaceae</taxon>
        <taxon>Agrococcus</taxon>
    </lineage>
</organism>
<dbReference type="AlphaFoldDB" id="A0A9D1YXW2"/>
<dbReference type="Pfam" id="PF08240">
    <property type="entry name" value="ADH_N"/>
    <property type="match status" value="1"/>
</dbReference>
<proteinExistence type="predicted"/>
<protein>
    <submittedName>
        <fullName evidence="3">Zinc-binding dehydrogenase</fullName>
    </submittedName>
</protein>